<comment type="function">
    <text evidence="7">Involved in nucleolar processing of pre-18S ribosomal RNA.</text>
</comment>
<gene>
    <name evidence="11" type="primary">Heatr1</name>
    <name evidence="11" type="ORF">HEMCOM_R04851</name>
</gene>
<protein>
    <recommendedName>
        <fullName evidence="7">HEAT repeat-containing protein 1</fullName>
    </recommendedName>
</protein>
<comment type="similarity">
    <text evidence="2 7">Belongs to the HEATR1/UTP10 family.</text>
</comment>
<dbReference type="Proteomes" id="UP000518305">
    <property type="component" value="Unassembled WGS sequence"/>
</dbReference>
<dbReference type="SUPFAM" id="SSF48371">
    <property type="entry name" value="ARM repeat"/>
    <property type="match status" value="3"/>
</dbReference>
<dbReference type="Pfam" id="PF23243">
    <property type="entry name" value="HEAT_HEATR1"/>
    <property type="match status" value="1"/>
</dbReference>
<dbReference type="EMBL" id="VWZJ01002418">
    <property type="protein sequence ID" value="NXG56547.1"/>
    <property type="molecule type" value="Genomic_DNA"/>
</dbReference>
<evidence type="ECO:0000256" key="6">
    <source>
        <dbReference type="ARBA" id="ARBA00023274"/>
    </source>
</evidence>
<dbReference type="GO" id="GO:0030515">
    <property type="term" value="F:snoRNA binding"/>
    <property type="evidence" value="ECO:0007669"/>
    <property type="project" value="TreeGrafter"/>
</dbReference>
<dbReference type="InterPro" id="IPR011989">
    <property type="entry name" value="ARM-like"/>
</dbReference>
<dbReference type="Pfam" id="PF08146">
    <property type="entry name" value="BP28CT"/>
    <property type="match status" value="1"/>
</dbReference>
<evidence type="ECO:0000313" key="11">
    <source>
        <dbReference type="EMBL" id="NXG56547.1"/>
    </source>
</evidence>
<dbReference type="Pfam" id="PF12397">
    <property type="entry name" value="U3snoRNP10"/>
    <property type="match status" value="1"/>
</dbReference>
<dbReference type="PANTHER" id="PTHR13457">
    <property type="entry name" value="BAP28"/>
    <property type="match status" value="1"/>
</dbReference>
<organism evidence="11 12">
    <name type="scientific">Hemiprocne comata</name>
    <dbReference type="NCBI Taxonomy" id="243314"/>
    <lineage>
        <taxon>Eukaryota</taxon>
        <taxon>Metazoa</taxon>
        <taxon>Chordata</taxon>
        <taxon>Craniata</taxon>
        <taxon>Vertebrata</taxon>
        <taxon>Euteleostomi</taxon>
        <taxon>Archelosauria</taxon>
        <taxon>Archosauria</taxon>
        <taxon>Dinosauria</taxon>
        <taxon>Saurischia</taxon>
        <taxon>Theropoda</taxon>
        <taxon>Coelurosauria</taxon>
        <taxon>Aves</taxon>
        <taxon>Neognathae</taxon>
        <taxon>Neoaves</taxon>
        <taxon>Strisores</taxon>
        <taxon>Apodiformes</taxon>
        <taxon>Apodidae</taxon>
        <taxon>Hemiprocninae</taxon>
        <taxon>Hemiprocne</taxon>
    </lineage>
</organism>
<dbReference type="GO" id="GO:0030686">
    <property type="term" value="C:90S preribosome"/>
    <property type="evidence" value="ECO:0007669"/>
    <property type="project" value="TreeGrafter"/>
</dbReference>
<evidence type="ECO:0000256" key="3">
    <source>
        <dbReference type="ARBA" id="ARBA00022517"/>
    </source>
</evidence>
<dbReference type="InterPro" id="IPR022125">
    <property type="entry name" value="U3snoRNP10_N"/>
</dbReference>
<evidence type="ECO:0000256" key="2">
    <source>
        <dbReference type="ARBA" id="ARBA00010559"/>
    </source>
</evidence>
<comment type="caution">
    <text evidence="11">The sequence shown here is derived from an EMBL/GenBank/DDBJ whole genome shotgun (WGS) entry which is preliminary data.</text>
</comment>
<evidence type="ECO:0000256" key="1">
    <source>
        <dbReference type="ARBA" id="ARBA00004604"/>
    </source>
</evidence>
<dbReference type="GO" id="GO:0032040">
    <property type="term" value="C:small-subunit processome"/>
    <property type="evidence" value="ECO:0007669"/>
    <property type="project" value="TreeGrafter"/>
</dbReference>
<dbReference type="GO" id="GO:0000462">
    <property type="term" value="P:maturation of SSU-rRNA from tricistronic rRNA transcript (SSU-rRNA, 5.8S rRNA, LSU-rRNA)"/>
    <property type="evidence" value="ECO:0007669"/>
    <property type="project" value="TreeGrafter"/>
</dbReference>
<dbReference type="Gene3D" id="1.25.10.10">
    <property type="entry name" value="Leucine-rich Repeat Variant"/>
    <property type="match status" value="3"/>
</dbReference>
<dbReference type="OrthoDB" id="31183at2759"/>
<name>A0A7K9CWQ6_9AVES</name>
<evidence type="ECO:0000256" key="5">
    <source>
        <dbReference type="ARBA" id="ARBA00023242"/>
    </source>
</evidence>
<dbReference type="InterPro" id="IPR040191">
    <property type="entry name" value="UTP10"/>
</dbReference>
<dbReference type="InterPro" id="IPR016024">
    <property type="entry name" value="ARM-type_fold"/>
</dbReference>
<dbReference type="InterPro" id="IPR056473">
    <property type="entry name" value="HEAT_Utp10/HEAT1"/>
</dbReference>
<keyword evidence="3 7" id="KW-0690">Ribosome biogenesis</keyword>
<keyword evidence="12" id="KW-1185">Reference proteome</keyword>
<feature type="region of interest" description="Disordered" evidence="9">
    <location>
        <begin position="1191"/>
        <end position="1218"/>
    </location>
</feature>
<keyword evidence="5 7" id="KW-0539">Nucleus</keyword>
<keyword evidence="4 7" id="KW-0698">rRNA processing</keyword>
<dbReference type="GO" id="GO:0034455">
    <property type="term" value="C:t-UTP complex"/>
    <property type="evidence" value="ECO:0007669"/>
    <property type="project" value="TreeGrafter"/>
</dbReference>
<feature type="domain" description="BP28 C-terminal" evidence="10">
    <location>
        <begin position="1878"/>
        <end position="2031"/>
    </location>
</feature>
<evidence type="ECO:0000256" key="7">
    <source>
        <dbReference type="RuleBase" id="RU367065"/>
    </source>
</evidence>
<dbReference type="GO" id="GO:0045943">
    <property type="term" value="P:positive regulation of transcription by RNA polymerase I"/>
    <property type="evidence" value="ECO:0007669"/>
    <property type="project" value="TreeGrafter"/>
</dbReference>
<evidence type="ECO:0000256" key="9">
    <source>
        <dbReference type="SAM" id="MobiDB-lite"/>
    </source>
</evidence>
<keyword evidence="6 7" id="KW-0687">Ribonucleoprotein</keyword>
<evidence type="ECO:0000313" key="12">
    <source>
        <dbReference type="Proteomes" id="UP000518305"/>
    </source>
</evidence>
<sequence>MTSLAEQLKRLALPQTDPSLLNRSEVASLLFSSKEAAAIDRDTFFAIGCTGLEELMGIDPSFEVFQSSLFSSTSKGLERSVQTKAVNQQLNKNISLFLIHLSPYFMLKPAQKCLEWLIHRFHIHLYNQDSLIGCVLPYHETNLFVRVIQLIDIKSPTHKWHWMDPIRKPGVPLARGTVITHCYKDLDFMDFICRLVAKSVKVVFSECPGNSAQLRVLLVFYASTIVSALGAAEKITDTIVSMLLPYIQKGLKSSIQDYRAATYMMICQITVKVTVETSLVHSLMLQISKNLSKVPTLVRDGLACLNLLLQTQKGDKLGKKPFNYLCKTPELVTLLQGLSASYDISPLLRYLLPHLVCTVMKCDMEEQDEAEETENQIYVRHLEAIIQSIPLEKDLDHLLASKFLEEFLSCGTEVESNPTQMAALNQKMLPLIRLLEIKYPKALDSVLEKHLEDCTDETDQNLFHQFISLSLSCGKYEFLEDSDTSLLLSLNHPQPAVRVLALQHLKDVIETSKEGFDQSFIEEAIFGRLKDDNRDVVMSALSSLEIFRKQVNPEVVVSSLLNIFHRADLSKDGKWYASAFFQYKVLERAIKILVKEEILKEKQELLDEAVMQLLPFMVITNENSKSSDWKMAICLSESDLCSLHPLLKGWPKALEEAITSSKSAELIGEASKKMVLLFSKNMTSGDPSLLLKMVEDLILVAEAESDTVRQKVTTQIIGSVLVQCCCNAQMKESYFSVAIRVFRFLDKNIKSLRACDSAEEAPLNWSIEARQKTLVPKDLLIAYIEKLNSDQTAYAEESAMFLLLLKNFINGLKPPLSFSKEETWWNPESLNQDSQDYLHLLLGLFDLLVSGASEGSNAVQYRALMNLLLKVHLKDPEVLFKFLSVLWTYSYNLSNHLNYEVSAMLQTQALYIGYALLESLTYQKKKQLVSPSSPVVISLLINLCSPVSEVRRAALNCLHSFRGIKESLFHPVLQHLEQKAEEIISDPTYITQVMETLFEELETQSKQKSQKKKLLEALESILDCVQNPIFPSYVARNLMKILHEVHGEMILSHLLPALDRLLDKVFKKPEAMLKDEVVLLHLILGKFNEYSATLLCKNEQSLDLFLKSLHAAKKIYEEIPPFQITALGQITKPFFAAVSDGMVQQKLLKILFDLLLNCKNPLCAQTISSVFKGISVCAEQIVRELEPPEKTKSLATVQQTRRQKMQQQRKPQDAELAPETSHFSWQRVMLILELLQHKKKLRHPQVLVPALFNLLSRCLEPMASEEENMEYTKQLILSCLLSICQKLSSDGSKIPADVLDKEKFNVELIVQCIRISKMPQTHHHALLLLGAVAGMFPDKVLHNIMPIFTFMGANVLRLDDTYTFQVINKTVQMVIPALIQAEDSDLSESSGSVEEVVIKIIRVFVDALPHVPEHRRLPILAQLITTVGGEKFLWVLLVLLFEQHVTKTVTATSSTDKDAVLEADTEFWISICCEFNVQSQFQSMMKIIQYLTELPENKEDDPGPKKSRTCKAKLKNQDGQLFNVESHSDKQLRHFKFLSVSFMSQLLSSQSFVKKIVECEETEELQKLEQRLLEEVLHYINTVASSVEGNVDKPTAKFWRVLLNKSYDMLDKVNALLPTETFIPVIRGLMMNQLPSVRRKAMDLLNNKVQQRTKWQKSQILQLLELVPELIAIVQCKRKEEEEEQAINRQTALFSLKLLCKGFGIENPAPFVPVLKTAVDLISSEKEEKNVVGSALLCIAEVTCTLKAQAIPQLPRLMPALLKTLKSKKELVSNEIYLLSAVTALLKVAETLPHFLSPYLLDCLLQVVRLEKIVVEFGPSSQISLRVTSLKTILATRLAPRILLPAVTKCYSEVANTRKNCLGPLMNILKEHIVGMEKEHLISHQSELTAFFMKALDFRTEHAEDDLEEVGKTEAYIIDCLISMVMKLSEASFRPLFFKLFDWSKTESTLKDRLLTFHRIADCIADNLKGLFTLFAGHLVKPFAETLNQVNISKTDEAFFDSENSTEKSCLLLQFTVDCLHKLFLFDTQKFLSKERAETLMMPLVDQLENMLGGDEKFQERVTAHLIPCIAQFSVAMADDSLWKPLNYHILLKMRHSSSKVRFAALLALLEVAQKLKENYLILLPESIPFLAELMEDECEEVEQQCQKTIQQLEVILGEPLQSYF</sequence>
<feature type="coiled-coil region" evidence="8">
    <location>
        <begin position="2132"/>
        <end position="2159"/>
    </location>
</feature>
<evidence type="ECO:0000256" key="8">
    <source>
        <dbReference type="SAM" id="Coils"/>
    </source>
</evidence>
<evidence type="ECO:0000256" key="4">
    <source>
        <dbReference type="ARBA" id="ARBA00022552"/>
    </source>
</evidence>
<proteinExistence type="inferred from homology"/>
<reference evidence="11 12" key="1">
    <citation type="submission" date="2019-09" db="EMBL/GenBank/DDBJ databases">
        <title>Bird 10,000 Genomes (B10K) Project - Family phase.</title>
        <authorList>
            <person name="Zhang G."/>
        </authorList>
    </citation>
    <scope>NUCLEOTIDE SEQUENCE [LARGE SCALE GENOMIC DNA]</scope>
    <source>
        <strain evidence="11">B10K-DU-001-23</strain>
        <tissue evidence="11">Muscle</tissue>
    </source>
</reference>
<dbReference type="InterPro" id="IPR012954">
    <property type="entry name" value="BP28_C_dom"/>
</dbReference>
<comment type="subcellular location">
    <subcellularLocation>
        <location evidence="1 7">Nucleus</location>
        <location evidence="1 7">Nucleolus</location>
    </subcellularLocation>
</comment>
<keyword evidence="8" id="KW-0175">Coiled coil</keyword>
<dbReference type="SMART" id="SM01036">
    <property type="entry name" value="BP28CT"/>
    <property type="match status" value="1"/>
</dbReference>
<accession>A0A7K9CWQ6</accession>
<evidence type="ECO:0000259" key="10">
    <source>
        <dbReference type="SMART" id="SM01036"/>
    </source>
</evidence>
<feature type="non-terminal residue" evidence="11">
    <location>
        <position position="1"/>
    </location>
</feature>
<feature type="non-terminal residue" evidence="11">
    <location>
        <position position="2165"/>
    </location>
</feature>
<dbReference type="PANTHER" id="PTHR13457:SF1">
    <property type="entry name" value="HEAT REPEAT-CONTAINING PROTEIN 1"/>
    <property type="match status" value="1"/>
</dbReference>